<sequence>MMDRSLIGKVTFIALLPFFYSWYFISGIIPRDKKLWVFGSWNGVRFADNSKWLFHYCNSQGCPNTHYIWISKKKKIIKELESSGYKCAFLYSLKGLWYVSRAGVYVFDMFSSDISYWTSRKAVKVLLMHGIPIKKIGRDIDNKNNYMYRCYHGSNLERLLYRVVRPWWVEKYNLVPSTSAYTSERFRTAFALTDKETPITGFSRNDILYSINQNEKKVSTTCDSYSYSKQVIYMPTFRDSDRANRNIPIDWSRINNLFKEHKSLFLLKLHPNEKFDVDLSDYNHLKIVDKDVDVYHLLKESDLLITDYSSVSLDFIGTRKPVLLYTYDLVEYCLNDRSLYIDFEDLFKELPIAKTFEQLYKQLQHYLSKGLSDFGNFDALLSQFHTYTDHLASHRIRQEIEKCTG</sequence>
<keyword evidence="7" id="KW-0812">Transmembrane</keyword>
<dbReference type="AlphaFoldDB" id="A0A501W4D4"/>
<reference evidence="8 9" key="1">
    <citation type="submission" date="2019-06" db="EMBL/GenBank/DDBJ databases">
        <title>A novel bacterium of genus Pontibacter, isolated from marine sediment.</title>
        <authorList>
            <person name="Huang H."/>
            <person name="Mo K."/>
            <person name="Hu Y."/>
        </authorList>
    </citation>
    <scope>NUCLEOTIDE SEQUENCE [LARGE SCALE GENOMIC DNA]</scope>
    <source>
        <strain evidence="8 9">HB172049</strain>
    </source>
</reference>
<evidence type="ECO:0000313" key="9">
    <source>
        <dbReference type="Proteomes" id="UP000316727"/>
    </source>
</evidence>
<evidence type="ECO:0000256" key="4">
    <source>
        <dbReference type="ARBA" id="ARBA00022679"/>
    </source>
</evidence>
<keyword evidence="4" id="KW-0808">Transferase</keyword>
<dbReference type="Pfam" id="PF04464">
    <property type="entry name" value="Glyphos_transf"/>
    <property type="match status" value="1"/>
</dbReference>
<dbReference type="Proteomes" id="UP000316727">
    <property type="component" value="Unassembled WGS sequence"/>
</dbReference>
<organism evidence="8 9">
    <name type="scientific">Pontibacter mangrovi</name>
    <dbReference type="NCBI Taxonomy" id="2589816"/>
    <lineage>
        <taxon>Bacteria</taxon>
        <taxon>Pseudomonadati</taxon>
        <taxon>Bacteroidota</taxon>
        <taxon>Cytophagia</taxon>
        <taxon>Cytophagales</taxon>
        <taxon>Hymenobacteraceae</taxon>
        <taxon>Pontibacter</taxon>
    </lineage>
</organism>
<dbReference type="InterPro" id="IPR007554">
    <property type="entry name" value="Glycerophosphate_synth"/>
</dbReference>
<dbReference type="GO" id="GO:0047355">
    <property type="term" value="F:CDP-glycerol glycerophosphotransferase activity"/>
    <property type="evidence" value="ECO:0007669"/>
    <property type="project" value="InterPro"/>
</dbReference>
<evidence type="ECO:0000256" key="7">
    <source>
        <dbReference type="SAM" id="Phobius"/>
    </source>
</evidence>
<dbReference type="InterPro" id="IPR043148">
    <property type="entry name" value="TagF_C"/>
</dbReference>
<dbReference type="GO" id="GO:0019350">
    <property type="term" value="P:teichoic acid biosynthetic process"/>
    <property type="evidence" value="ECO:0007669"/>
    <property type="project" value="UniProtKB-KW"/>
</dbReference>
<proteinExistence type="inferred from homology"/>
<dbReference type="PANTHER" id="PTHR37316">
    <property type="entry name" value="TEICHOIC ACID GLYCEROL-PHOSPHATE PRIMASE"/>
    <property type="match status" value="1"/>
</dbReference>
<keyword evidence="3" id="KW-1003">Cell membrane</keyword>
<dbReference type="OrthoDB" id="9811865at2"/>
<comment type="similarity">
    <text evidence="2">Belongs to the CDP-glycerol glycerophosphotransferase family.</text>
</comment>
<feature type="transmembrane region" description="Helical" evidence="7">
    <location>
        <begin position="6"/>
        <end position="25"/>
    </location>
</feature>
<dbReference type="InterPro" id="IPR051612">
    <property type="entry name" value="Teichoic_Acid_Biosynth"/>
</dbReference>
<evidence type="ECO:0000256" key="1">
    <source>
        <dbReference type="ARBA" id="ARBA00004202"/>
    </source>
</evidence>
<keyword evidence="5" id="KW-0777">Teichoic acid biosynthesis</keyword>
<dbReference type="PANTHER" id="PTHR37316:SF3">
    <property type="entry name" value="TEICHOIC ACID GLYCEROL-PHOSPHATE TRANSFERASE"/>
    <property type="match status" value="1"/>
</dbReference>
<keyword evidence="9" id="KW-1185">Reference proteome</keyword>
<evidence type="ECO:0000256" key="5">
    <source>
        <dbReference type="ARBA" id="ARBA00022944"/>
    </source>
</evidence>
<comment type="caution">
    <text evidence="8">The sequence shown here is derived from an EMBL/GenBank/DDBJ whole genome shotgun (WGS) entry which is preliminary data.</text>
</comment>
<evidence type="ECO:0000256" key="3">
    <source>
        <dbReference type="ARBA" id="ARBA00022475"/>
    </source>
</evidence>
<evidence type="ECO:0000256" key="6">
    <source>
        <dbReference type="ARBA" id="ARBA00023136"/>
    </source>
</evidence>
<protein>
    <submittedName>
        <fullName evidence="8">Uncharacterized protein</fullName>
    </submittedName>
</protein>
<name>A0A501W4D4_9BACT</name>
<comment type="subcellular location">
    <subcellularLocation>
        <location evidence="1">Cell membrane</location>
        <topology evidence="1">Peripheral membrane protein</topology>
    </subcellularLocation>
</comment>
<dbReference type="EMBL" id="VFRQ01000008">
    <property type="protein sequence ID" value="TPE42984.1"/>
    <property type="molecule type" value="Genomic_DNA"/>
</dbReference>
<accession>A0A501W4D4</accession>
<dbReference type="InterPro" id="IPR043149">
    <property type="entry name" value="TagF_N"/>
</dbReference>
<gene>
    <name evidence="8" type="ORF">FJM65_15165</name>
</gene>
<dbReference type="SUPFAM" id="SSF53756">
    <property type="entry name" value="UDP-Glycosyltransferase/glycogen phosphorylase"/>
    <property type="match status" value="1"/>
</dbReference>
<dbReference type="Gene3D" id="3.40.50.12580">
    <property type="match status" value="1"/>
</dbReference>
<keyword evidence="6 7" id="KW-0472">Membrane</keyword>
<evidence type="ECO:0000256" key="2">
    <source>
        <dbReference type="ARBA" id="ARBA00010488"/>
    </source>
</evidence>
<evidence type="ECO:0000313" key="8">
    <source>
        <dbReference type="EMBL" id="TPE42984.1"/>
    </source>
</evidence>
<dbReference type="GO" id="GO:0005886">
    <property type="term" value="C:plasma membrane"/>
    <property type="evidence" value="ECO:0007669"/>
    <property type="project" value="UniProtKB-SubCell"/>
</dbReference>
<dbReference type="Gene3D" id="3.40.50.11820">
    <property type="match status" value="1"/>
</dbReference>
<keyword evidence="7" id="KW-1133">Transmembrane helix</keyword>